<feature type="region of interest" description="Disordered" evidence="2">
    <location>
        <begin position="167"/>
        <end position="202"/>
    </location>
</feature>
<accession>A0ABW1I2G1</accession>
<dbReference type="InterPro" id="IPR011010">
    <property type="entry name" value="DNA_brk_join_enz"/>
</dbReference>
<evidence type="ECO:0000313" key="4">
    <source>
        <dbReference type="Proteomes" id="UP001596119"/>
    </source>
</evidence>
<name>A0ABW1I2G1_9PSEU</name>
<comment type="caution">
    <text evidence="3">The sequence shown here is derived from an EMBL/GenBank/DDBJ whole genome shotgun (WGS) entry which is preliminary data.</text>
</comment>
<organism evidence="3 4">
    <name type="scientific">Pseudonocardia lutea</name>
    <dbReference type="NCBI Taxonomy" id="2172015"/>
    <lineage>
        <taxon>Bacteria</taxon>
        <taxon>Bacillati</taxon>
        <taxon>Actinomycetota</taxon>
        <taxon>Actinomycetes</taxon>
        <taxon>Pseudonocardiales</taxon>
        <taxon>Pseudonocardiaceae</taxon>
        <taxon>Pseudonocardia</taxon>
    </lineage>
</organism>
<sequence>MDPLTKRRHYLREYIRAGPDARAEAEKALRRLLVQVDEKRNPRTTATVAQLLERHFALLEVERMTKSTYENLANTHILPLIGKVKLAALSSQVFDSFYAELRRCRTHCNRRKAIGHWKTTSHDCDHRCRPHVCKPLAQSTIRQIHVILSGALRRAVRWQWLARNPIEHAEPPKQPPAKPQPPTRRRLHASSMHRGTTRTGRC</sequence>
<evidence type="ECO:0008006" key="5">
    <source>
        <dbReference type="Google" id="ProtNLM"/>
    </source>
</evidence>
<gene>
    <name evidence="3" type="ORF">ACFQH9_05945</name>
</gene>
<dbReference type="InterPro" id="IPR010998">
    <property type="entry name" value="Integrase_recombinase_N"/>
</dbReference>
<dbReference type="RefSeq" id="WP_379564875.1">
    <property type="nucleotide sequence ID" value="NZ_JBHSQK010000010.1"/>
</dbReference>
<keyword evidence="4" id="KW-1185">Reference proteome</keyword>
<feature type="compositionally biased region" description="Pro residues" evidence="2">
    <location>
        <begin position="172"/>
        <end position="182"/>
    </location>
</feature>
<evidence type="ECO:0000313" key="3">
    <source>
        <dbReference type="EMBL" id="MFC5947813.1"/>
    </source>
</evidence>
<dbReference type="Gene3D" id="1.10.150.130">
    <property type="match status" value="1"/>
</dbReference>
<feature type="compositionally biased region" description="Polar residues" evidence="2">
    <location>
        <begin position="193"/>
        <end position="202"/>
    </location>
</feature>
<dbReference type="SUPFAM" id="SSF56349">
    <property type="entry name" value="DNA breaking-rejoining enzymes"/>
    <property type="match status" value="1"/>
</dbReference>
<evidence type="ECO:0000256" key="2">
    <source>
        <dbReference type="SAM" id="MobiDB-lite"/>
    </source>
</evidence>
<reference evidence="4" key="1">
    <citation type="journal article" date="2019" name="Int. J. Syst. Evol. Microbiol.">
        <title>The Global Catalogue of Microorganisms (GCM) 10K type strain sequencing project: providing services to taxonomists for standard genome sequencing and annotation.</title>
        <authorList>
            <consortium name="The Broad Institute Genomics Platform"/>
            <consortium name="The Broad Institute Genome Sequencing Center for Infectious Disease"/>
            <person name="Wu L."/>
            <person name="Ma J."/>
        </authorList>
    </citation>
    <scope>NUCLEOTIDE SEQUENCE [LARGE SCALE GENOMIC DNA]</scope>
    <source>
        <strain evidence="4">CGMCC 4.7397</strain>
    </source>
</reference>
<protein>
    <recommendedName>
        <fullName evidence="5">Core-binding (CB) domain-containing protein</fullName>
    </recommendedName>
</protein>
<dbReference type="Proteomes" id="UP001596119">
    <property type="component" value="Unassembled WGS sequence"/>
</dbReference>
<evidence type="ECO:0000256" key="1">
    <source>
        <dbReference type="ARBA" id="ARBA00023125"/>
    </source>
</evidence>
<dbReference type="EMBL" id="JBHSQK010000010">
    <property type="protein sequence ID" value="MFC5947813.1"/>
    <property type="molecule type" value="Genomic_DNA"/>
</dbReference>
<keyword evidence="1" id="KW-0238">DNA-binding</keyword>
<proteinExistence type="predicted"/>